<name>D5ABV3_PICSI</name>
<dbReference type="AlphaFoldDB" id="D5ABV3"/>
<sequence>MPLAPLPLFLIQVQNPYMEFGLMIQNIMEGEVLFHLRDPPYWVGSIKFMHVNFGHLIPIVWRTPRGVGQMSMLIMGMLRVLCIGLDLLTFCELLHGLMDGYFDFYLEGLFDFDSYGSADGFHFCF</sequence>
<accession>D5ABV3</accession>
<dbReference type="EMBL" id="BT123720">
    <property type="protein sequence ID" value="ADE77022.1"/>
    <property type="molecule type" value="mRNA"/>
</dbReference>
<proteinExistence type="evidence at transcript level"/>
<reference evidence="1" key="1">
    <citation type="submission" date="2010-04" db="EMBL/GenBank/DDBJ databases">
        <authorList>
            <person name="Reid K.E."/>
            <person name="Liao N."/>
            <person name="Chan S."/>
            <person name="Docking R."/>
            <person name="Taylor G."/>
            <person name="Moore R."/>
            <person name="Mayo M."/>
            <person name="Munro S."/>
            <person name="King J."/>
            <person name="Yanchuk A."/>
            <person name="Holt R."/>
            <person name="Jones S."/>
            <person name="Marra M."/>
            <person name="Ritland C.E."/>
            <person name="Ritland K."/>
            <person name="Bohlmann J."/>
        </authorList>
    </citation>
    <scope>NUCLEOTIDE SEQUENCE</scope>
    <source>
        <tissue evidence="1">Bud</tissue>
    </source>
</reference>
<organism evidence="1">
    <name type="scientific">Picea sitchensis</name>
    <name type="common">Sitka spruce</name>
    <name type="synonym">Pinus sitchensis</name>
    <dbReference type="NCBI Taxonomy" id="3332"/>
    <lineage>
        <taxon>Eukaryota</taxon>
        <taxon>Viridiplantae</taxon>
        <taxon>Streptophyta</taxon>
        <taxon>Embryophyta</taxon>
        <taxon>Tracheophyta</taxon>
        <taxon>Spermatophyta</taxon>
        <taxon>Pinopsida</taxon>
        <taxon>Pinidae</taxon>
        <taxon>Conifers I</taxon>
        <taxon>Pinales</taxon>
        <taxon>Pinaceae</taxon>
        <taxon>Picea</taxon>
    </lineage>
</organism>
<evidence type="ECO:0000313" key="1">
    <source>
        <dbReference type="EMBL" id="ADE77022.1"/>
    </source>
</evidence>
<protein>
    <submittedName>
        <fullName evidence="1">Uncharacterized protein</fullName>
    </submittedName>
</protein>